<dbReference type="SUPFAM" id="SSF53098">
    <property type="entry name" value="Ribonuclease H-like"/>
    <property type="match status" value="1"/>
</dbReference>
<accession>A0A1G5HNF1</accession>
<dbReference type="InterPro" id="IPR036397">
    <property type="entry name" value="RNaseH_sf"/>
</dbReference>
<name>A0A1G5HNF1_9HYPH</name>
<dbReference type="AlphaFoldDB" id="A0A1G5HNF1"/>
<dbReference type="EMBL" id="FMVJ01000005">
    <property type="protein sequence ID" value="SCY65405.1"/>
    <property type="molecule type" value="Genomic_DNA"/>
</dbReference>
<dbReference type="InterPro" id="IPR012337">
    <property type="entry name" value="RNaseH-like_sf"/>
</dbReference>
<dbReference type="Proteomes" id="UP000199569">
    <property type="component" value="Unassembled WGS sequence"/>
</dbReference>
<keyword evidence="2" id="KW-1185">Reference proteome</keyword>
<evidence type="ECO:0008006" key="3">
    <source>
        <dbReference type="Google" id="ProtNLM"/>
    </source>
</evidence>
<gene>
    <name evidence="1" type="ORF">SAMN02927923_01839</name>
</gene>
<sequence length="473" mass="52821">MSGKPYVLPAHTILPEPKLLFSSTRTDLHPLRGLTEFGPYSADLGYPEMVRLAYFCPPEFTRKLDGLVAELNGRAMPREATNYYVEYPGFERTFRARLVPASETLRIPAPGDCARLAEAGDGDGLAQAIIQALAPLSRVRSSFDVLLIHLPKAWSHAFEYEGFNLHDIIKARLAPRNIPVQIVNDATWERRCRAQVMWGISVALYAKAGGIPWKLADHDRDEAYIGLSYAIKRHRDGHDYATCCSQVFDPDGTGFEFVAFDAREITTDRKGNPFLSYAEMQAVLSKSLLLYQNGHRGRIPRKLFIHKSSHFTDDEILGAHDAFGGRTELELIQVVRKTGWYGIKIEGPRHGAKAAPAAYSVDRGVYQPVSPTECLLWTQGSVVGVNPSSSHKPVFKEAPLKPLPDPILLRRFSGAGGWHDTCASILSLTKVDWNNNTLYKTLPATLVYSSLFANVVKHAPDIVDEVYDYRFFM</sequence>
<dbReference type="Gene3D" id="3.40.50.2300">
    <property type="match status" value="1"/>
</dbReference>
<dbReference type="OrthoDB" id="580851at2"/>
<reference evidence="1 2" key="1">
    <citation type="submission" date="2016-10" db="EMBL/GenBank/DDBJ databases">
        <authorList>
            <person name="de Groot N.N."/>
        </authorList>
    </citation>
    <scope>NUCLEOTIDE SEQUENCE [LARGE SCALE GENOMIC DNA]</scope>
    <source>
        <strain evidence="1 2">CGMCC 1.7666</strain>
    </source>
</reference>
<dbReference type="GO" id="GO:0003676">
    <property type="term" value="F:nucleic acid binding"/>
    <property type="evidence" value="ECO:0007669"/>
    <property type="project" value="InterPro"/>
</dbReference>
<evidence type="ECO:0000313" key="1">
    <source>
        <dbReference type="EMBL" id="SCY65405.1"/>
    </source>
</evidence>
<evidence type="ECO:0000313" key="2">
    <source>
        <dbReference type="Proteomes" id="UP000199569"/>
    </source>
</evidence>
<organism evidence="1 2">
    <name type="scientific">Microvirga guangxiensis</name>
    <dbReference type="NCBI Taxonomy" id="549386"/>
    <lineage>
        <taxon>Bacteria</taxon>
        <taxon>Pseudomonadati</taxon>
        <taxon>Pseudomonadota</taxon>
        <taxon>Alphaproteobacteria</taxon>
        <taxon>Hyphomicrobiales</taxon>
        <taxon>Methylobacteriaceae</taxon>
        <taxon>Microvirga</taxon>
    </lineage>
</organism>
<proteinExistence type="predicted"/>
<dbReference type="RefSeq" id="WP_091133620.1">
    <property type="nucleotide sequence ID" value="NZ_FMVJ01000005.1"/>
</dbReference>
<protein>
    <recommendedName>
        <fullName evidence="3">Piwi domain-containing protein</fullName>
    </recommendedName>
</protein>
<dbReference type="Gene3D" id="3.30.420.10">
    <property type="entry name" value="Ribonuclease H-like superfamily/Ribonuclease H"/>
    <property type="match status" value="1"/>
</dbReference>
<dbReference type="CDD" id="cd04659">
    <property type="entry name" value="Piwi_piwi-like_ProArk"/>
    <property type="match status" value="1"/>
</dbReference>
<dbReference type="STRING" id="549386.SAMN02927923_01839"/>